<dbReference type="AlphaFoldDB" id="A0AAD5QQV0"/>
<dbReference type="SMART" id="SM00192">
    <property type="entry name" value="LDLa"/>
    <property type="match status" value="3"/>
</dbReference>
<comment type="caution">
    <text evidence="2">Lacks conserved residue(s) required for the propagation of feature annotation.</text>
</comment>
<evidence type="ECO:0000256" key="2">
    <source>
        <dbReference type="PROSITE-ProRule" id="PRU00124"/>
    </source>
</evidence>
<dbReference type="CDD" id="cd00112">
    <property type="entry name" value="LDLa"/>
    <property type="match status" value="3"/>
</dbReference>
<dbReference type="GO" id="GO:0005886">
    <property type="term" value="C:plasma membrane"/>
    <property type="evidence" value="ECO:0007669"/>
    <property type="project" value="TreeGrafter"/>
</dbReference>
<dbReference type="InterPro" id="IPR036055">
    <property type="entry name" value="LDL_receptor-like_sf"/>
</dbReference>
<dbReference type="SUPFAM" id="SSF57424">
    <property type="entry name" value="LDL receptor-like module"/>
    <property type="match status" value="3"/>
</dbReference>
<proteinExistence type="predicted"/>
<evidence type="ECO:0000313" key="4">
    <source>
        <dbReference type="Proteomes" id="UP001196413"/>
    </source>
</evidence>
<comment type="caution">
    <text evidence="3">The sequence shown here is derived from an EMBL/GenBank/DDBJ whole genome shotgun (WGS) entry which is preliminary data.</text>
</comment>
<dbReference type="Proteomes" id="UP001196413">
    <property type="component" value="Unassembled WGS sequence"/>
</dbReference>
<protein>
    <submittedName>
        <fullName evidence="3">Uncharacterized protein</fullName>
    </submittedName>
</protein>
<keyword evidence="4" id="KW-1185">Reference proteome</keyword>
<sequence length="344" mass="38009">MEVVAMCFANEFACIVSEQCIDLNRRCNGITECNDGTDENNCDVCGNGLIHCAKSDECIANEKRCDGMRQCPNGEDELLCKRNPASRRFMCLSLGEYIPMTQVCDGIPQCGDGSDELHCDTGVAIGQFALPTRFFSLNSNREKRPELRGEETGNEEISANERNPLFPMFSITAPSVTSTTSISESPQTRQVYRISSLAKTAPPVSSGSANKVHLNAQSKTGLVNDDSIQFPTSVTRLPLMLNRSKDERLTPVKSTATVEDKFKRHMAASDNNGEKTISPKNRKSKVLLVQPSPMEQGQNRDADHTQMPEIFYEVMVTVKPSRYDGSGARQQKKWGSDCSARVLF</sequence>
<evidence type="ECO:0000313" key="3">
    <source>
        <dbReference type="EMBL" id="KAJ1361213.1"/>
    </source>
</evidence>
<feature type="disulfide bond" evidence="2">
    <location>
        <begin position="104"/>
        <end position="119"/>
    </location>
</feature>
<dbReference type="EMBL" id="JAHQIW010004134">
    <property type="protein sequence ID" value="KAJ1361213.1"/>
    <property type="molecule type" value="Genomic_DNA"/>
</dbReference>
<dbReference type="Pfam" id="PF00057">
    <property type="entry name" value="Ldl_recept_a"/>
    <property type="match status" value="3"/>
</dbReference>
<dbReference type="Gene3D" id="4.10.400.10">
    <property type="entry name" value="Low-density Lipoprotein Receptor"/>
    <property type="match status" value="3"/>
</dbReference>
<feature type="disulfide bond" evidence="2">
    <location>
        <begin position="65"/>
        <end position="80"/>
    </location>
</feature>
<gene>
    <name evidence="3" type="ORF">KIN20_020412</name>
</gene>
<dbReference type="PANTHER" id="PTHR22722">
    <property type="entry name" value="LOW-DENSITY LIPOPROTEIN RECEPTOR-RELATED PROTEIN 2-RELATED"/>
    <property type="match status" value="1"/>
</dbReference>
<evidence type="ECO:0000256" key="1">
    <source>
        <dbReference type="ARBA" id="ARBA00023157"/>
    </source>
</evidence>
<dbReference type="GO" id="GO:0043235">
    <property type="term" value="C:receptor complex"/>
    <property type="evidence" value="ECO:0007669"/>
    <property type="project" value="TreeGrafter"/>
</dbReference>
<feature type="disulfide bond" evidence="2">
    <location>
        <begin position="27"/>
        <end position="42"/>
    </location>
</feature>
<dbReference type="InterPro" id="IPR002172">
    <property type="entry name" value="LDrepeatLR_classA_rpt"/>
</dbReference>
<accession>A0AAD5QQV0</accession>
<dbReference type="InterPro" id="IPR051221">
    <property type="entry name" value="LDLR-related"/>
</dbReference>
<organism evidence="3 4">
    <name type="scientific">Parelaphostrongylus tenuis</name>
    <name type="common">Meningeal worm</name>
    <dbReference type="NCBI Taxonomy" id="148309"/>
    <lineage>
        <taxon>Eukaryota</taxon>
        <taxon>Metazoa</taxon>
        <taxon>Ecdysozoa</taxon>
        <taxon>Nematoda</taxon>
        <taxon>Chromadorea</taxon>
        <taxon>Rhabditida</taxon>
        <taxon>Rhabditina</taxon>
        <taxon>Rhabditomorpha</taxon>
        <taxon>Strongyloidea</taxon>
        <taxon>Metastrongylidae</taxon>
        <taxon>Parelaphostrongylus</taxon>
    </lineage>
</organism>
<name>A0AAD5QQV0_PARTN</name>
<dbReference type="PRINTS" id="PR00261">
    <property type="entry name" value="LDLRECEPTOR"/>
</dbReference>
<dbReference type="PROSITE" id="PS50068">
    <property type="entry name" value="LDLRA_2"/>
    <property type="match status" value="3"/>
</dbReference>
<keyword evidence="1 2" id="KW-1015">Disulfide bond</keyword>
<reference evidence="3" key="1">
    <citation type="submission" date="2021-06" db="EMBL/GenBank/DDBJ databases">
        <title>Parelaphostrongylus tenuis whole genome reference sequence.</title>
        <authorList>
            <person name="Garwood T.J."/>
            <person name="Larsen P.A."/>
            <person name="Fountain-Jones N.M."/>
            <person name="Garbe J.R."/>
            <person name="Macchietto M.G."/>
            <person name="Kania S.A."/>
            <person name="Gerhold R.W."/>
            <person name="Richards J.E."/>
            <person name="Wolf T.M."/>
        </authorList>
    </citation>
    <scope>NUCLEOTIDE SEQUENCE</scope>
    <source>
        <strain evidence="3">MNPRO001-30</strain>
        <tissue evidence="3">Meninges</tissue>
    </source>
</reference>